<proteinExistence type="predicted"/>
<dbReference type="Proteomes" id="UP001164100">
    <property type="component" value="Chromosome"/>
</dbReference>
<dbReference type="InterPro" id="IPR046897">
    <property type="entry name" value="ABC-3C_MC6"/>
</dbReference>
<name>A0AA46NSD4_9BACT</name>
<evidence type="ECO:0000313" key="1">
    <source>
        <dbReference type="EMBL" id="UYF43434.1"/>
    </source>
</evidence>
<evidence type="ECO:0000313" key="2">
    <source>
        <dbReference type="Proteomes" id="UP001164100"/>
    </source>
</evidence>
<dbReference type="RefSeq" id="WP_263514567.1">
    <property type="nucleotide sequence ID" value="NZ_CP099556.1"/>
</dbReference>
<organism evidence="1 2">
    <name type="scientific">Aliarcobacter cryaerophilus</name>
    <dbReference type="NCBI Taxonomy" id="28198"/>
    <lineage>
        <taxon>Bacteria</taxon>
        <taxon>Pseudomonadati</taxon>
        <taxon>Campylobacterota</taxon>
        <taxon>Epsilonproteobacteria</taxon>
        <taxon>Campylobacterales</taxon>
        <taxon>Arcobacteraceae</taxon>
        <taxon>Aliarcobacter</taxon>
    </lineage>
</organism>
<reference evidence="1" key="1">
    <citation type="journal article" date="2022" name="Front. Microbiol.">
        <title>Species classification and novel plasmid identifications in Arcobacter cryaerophilus and Arcobacter cryaerophilus-like organisms.</title>
        <authorList>
            <person name="Zhou G."/>
            <person name="Wang M."/>
            <person name="Wang H."/>
            <person name="Chen X."/>
            <person name="Gu Y."/>
            <person name="Shao Z."/>
            <person name="Zhang J."/>
            <person name="Zhang M."/>
        </authorList>
    </citation>
    <scope>NUCLEOTIDE SEQUENCE</scope>
    <source>
        <strain evidence="1">ICDCAC48</strain>
    </source>
</reference>
<gene>
    <name evidence="1" type="ORF">NGX11_00475</name>
</gene>
<sequence length="75" mass="9053">MIITERNPQKSLYFLGGKLLELLKKENIKYTLLKLYEQFKEYQNIEFKKFVLILDWLYLINSIKITQDGFITKCS</sequence>
<protein>
    <submittedName>
        <fullName evidence="1">Uncharacterized protein</fullName>
    </submittedName>
</protein>
<dbReference type="AlphaFoldDB" id="A0AA46NSD4"/>
<dbReference type="EMBL" id="CP099556">
    <property type="protein sequence ID" value="UYF43434.1"/>
    <property type="molecule type" value="Genomic_DNA"/>
</dbReference>
<accession>A0AA46NSD4</accession>
<dbReference type="Pfam" id="PF20293">
    <property type="entry name" value="MC6"/>
    <property type="match status" value="1"/>
</dbReference>